<feature type="region of interest" description="Disordered" evidence="1">
    <location>
        <begin position="143"/>
        <end position="169"/>
    </location>
</feature>
<sequence length="169" mass="17718">TLEESRGLVGLNVEFCMAVLAAGRCRVWPSQASRVLNLGLDSTLQVYASPTPTEVDPVHVERSRGTTSRLPLPQCRGTLGNNGDRAGPAQGRAVLAGFVQLGPLPCAGAPSISGDNGRSTRLVRLSATVRLHALDALVGKKDGHTFTPTKNETRLPGPVRIGSDSLSTV</sequence>
<evidence type="ECO:0000256" key="1">
    <source>
        <dbReference type="SAM" id="MobiDB-lite"/>
    </source>
</evidence>
<dbReference type="Proteomes" id="UP000266841">
    <property type="component" value="Unassembled WGS sequence"/>
</dbReference>
<accession>K0THE0</accession>
<evidence type="ECO:0000313" key="3">
    <source>
        <dbReference type="Proteomes" id="UP000266841"/>
    </source>
</evidence>
<dbReference type="EMBL" id="AGNL01002157">
    <property type="protein sequence ID" value="EJK76429.1"/>
    <property type="molecule type" value="Genomic_DNA"/>
</dbReference>
<protein>
    <submittedName>
        <fullName evidence="2">Uncharacterized protein</fullName>
    </submittedName>
</protein>
<name>K0THE0_THAOC</name>
<proteinExistence type="predicted"/>
<organism evidence="2 3">
    <name type="scientific">Thalassiosira oceanica</name>
    <name type="common">Marine diatom</name>
    <dbReference type="NCBI Taxonomy" id="159749"/>
    <lineage>
        <taxon>Eukaryota</taxon>
        <taxon>Sar</taxon>
        <taxon>Stramenopiles</taxon>
        <taxon>Ochrophyta</taxon>
        <taxon>Bacillariophyta</taxon>
        <taxon>Coscinodiscophyceae</taxon>
        <taxon>Thalassiosirophycidae</taxon>
        <taxon>Thalassiosirales</taxon>
        <taxon>Thalassiosiraceae</taxon>
        <taxon>Thalassiosira</taxon>
    </lineage>
</organism>
<keyword evidence="3" id="KW-1185">Reference proteome</keyword>
<feature type="non-terminal residue" evidence="2">
    <location>
        <position position="1"/>
    </location>
</feature>
<comment type="caution">
    <text evidence="2">The sequence shown here is derived from an EMBL/GenBank/DDBJ whole genome shotgun (WGS) entry which is preliminary data.</text>
</comment>
<gene>
    <name evidence="2" type="ORF">THAOC_01807</name>
</gene>
<reference evidence="2 3" key="1">
    <citation type="journal article" date="2012" name="Genome Biol.">
        <title>Genome and low-iron response of an oceanic diatom adapted to chronic iron limitation.</title>
        <authorList>
            <person name="Lommer M."/>
            <person name="Specht M."/>
            <person name="Roy A.S."/>
            <person name="Kraemer L."/>
            <person name="Andreson R."/>
            <person name="Gutowska M.A."/>
            <person name="Wolf J."/>
            <person name="Bergner S.V."/>
            <person name="Schilhabel M.B."/>
            <person name="Klostermeier U.C."/>
            <person name="Beiko R.G."/>
            <person name="Rosenstiel P."/>
            <person name="Hippler M."/>
            <person name="Laroche J."/>
        </authorList>
    </citation>
    <scope>NUCLEOTIDE SEQUENCE [LARGE SCALE GENOMIC DNA]</scope>
    <source>
        <strain evidence="2 3">CCMP1005</strain>
    </source>
</reference>
<evidence type="ECO:0000313" key="2">
    <source>
        <dbReference type="EMBL" id="EJK76429.1"/>
    </source>
</evidence>
<dbReference type="AlphaFoldDB" id="K0THE0"/>